<evidence type="ECO:0000256" key="18">
    <source>
        <dbReference type="PIRSR" id="PIRSR600823-5"/>
    </source>
</evidence>
<comment type="subcellular location">
    <subcellularLocation>
        <location evidence="19">Secreted</location>
    </subcellularLocation>
</comment>
<proteinExistence type="inferred from homology"/>
<feature type="binding site" evidence="16">
    <location>
        <position position="331"/>
    </location>
    <ligand>
        <name>Ca(2+)</name>
        <dbReference type="ChEBI" id="CHEBI:29108"/>
        <label>2</label>
    </ligand>
</feature>
<feature type="region of interest" description="Disordered" evidence="20">
    <location>
        <begin position="23"/>
        <end position="98"/>
    </location>
</feature>
<reference evidence="22 23" key="1">
    <citation type="submission" date="2024-05" db="EMBL/GenBank/DDBJ databases">
        <title>Haplotype-resolved chromosome-level genome assembly of Huyou (Citrus changshanensis).</title>
        <authorList>
            <person name="Miao C."/>
            <person name="Chen W."/>
            <person name="Wu Y."/>
            <person name="Wang L."/>
            <person name="Zhao S."/>
            <person name="Grierson D."/>
            <person name="Xu C."/>
            <person name="Chen K."/>
        </authorList>
    </citation>
    <scope>NUCLEOTIDE SEQUENCE [LARGE SCALE GENOMIC DNA]</scope>
    <source>
        <strain evidence="22">01-14</strain>
        <tissue evidence="22">Leaf</tissue>
    </source>
</reference>
<feature type="chain" id="PRO_5042668530" description="Peroxidase" evidence="19">
    <location>
        <begin position="22"/>
        <end position="406"/>
    </location>
</feature>
<comment type="caution">
    <text evidence="22">The sequence shown here is derived from an EMBL/GenBank/DDBJ whole genome shotgun (WGS) entry which is preliminary data.</text>
</comment>
<evidence type="ECO:0000256" key="10">
    <source>
        <dbReference type="ARBA" id="ARBA00023002"/>
    </source>
</evidence>
<dbReference type="CDD" id="cd00693">
    <property type="entry name" value="secretory_peroxidase"/>
    <property type="match status" value="1"/>
</dbReference>
<evidence type="ECO:0000256" key="17">
    <source>
        <dbReference type="PIRSR" id="PIRSR600823-4"/>
    </source>
</evidence>
<feature type="disulfide bond" evidence="18">
    <location>
        <begin position="111"/>
        <end position="192"/>
    </location>
</feature>
<keyword evidence="23" id="KW-1185">Reference proteome</keyword>
<evidence type="ECO:0000256" key="12">
    <source>
        <dbReference type="ARBA" id="ARBA00023157"/>
    </source>
</evidence>
<gene>
    <name evidence="22" type="ORF">WN944_013177</name>
</gene>
<dbReference type="EC" id="1.11.1.7" evidence="3 19"/>
<dbReference type="GO" id="GO:0005576">
    <property type="term" value="C:extracellular region"/>
    <property type="evidence" value="ECO:0007669"/>
    <property type="project" value="UniProtKB-SubCell"/>
</dbReference>
<dbReference type="Proteomes" id="UP001428341">
    <property type="component" value="Unassembled WGS sequence"/>
</dbReference>
<evidence type="ECO:0000256" key="13">
    <source>
        <dbReference type="ARBA" id="ARBA00023324"/>
    </source>
</evidence>
<feature type="binding site" evidence="16">
    <location>
        <position position="143"/>
    </location>
    <ligand>
        <name>Ca(2+)</name>
        <dbReference type="ChEBI" id="CHEBI:29108"/>
        <label>1</label>
    </ligand>
</feature>
<dbReference type="PROSITE" id="PS50873">
    <property type="entry name" value="PEROXIDASE_4"/>
    <property type="match status" value="1"/>
</dbReference>
<organism evidence="22 23">
    <name type="scientific">Citrus x changshan-huyou</name>
    <dbReference type="NCBI Taxonomy" id="2935761"/>
    <lineage>
        <taxon>Eukaryota</taxon>
        <taxon>Viridiplantae</taxon>
        <taxon>Streptophyta</taxon>
        <taxon>Embryophyta</taxon>
        <taxon>Tracheophyta</taxon>
        <taxon>Spermatophyta</taxon>
        <taxon>Magnoliopsida</taxon>
        <taxon>eudicotyledons</taxon>
        <taxon>Gunneridae</taxon>
        <taxon>Pentapetalae</taxon>
        <taxon>rosids</taxon>
        <taxon>malvids</taxon>
        <taxon>Sapindales</taxon>
        <taxon>Rutaceae</taxon>
        <taxon>Aurantioideae</taxon>
        <taxon>Citrus</taxon>
    </lineage>
</organism>
<name>A0AAP0M3M2_9ROSI</name>
<dbReference type="PRINTS" id="PR00458">
    <property type="entry name" value="PEROXIDASE"/>
</dbReference>
<dbReference type="InterPro" id="IPR033905">
    <property type="entry name" value="Secretory_peroxidase"/>
</dbReference>
<evidence type="ECO:0000256" key="9">
    <source>
        <dbReference type="ARBA" id="ARBA00022837"/>
    </source>
</evidence>
<keyword evidence="12 18" id="KW-1015">Disulfide bond</keyword>
<dbReference type="GO" id="GO:0020037">
    <property type="term" value="F:heme binding"/>
    <property type="evidence" value="ECO:0007669"/>
    <property type="project" value="UniProtKB-UniRule"/>
</dbReference>
<keyword evidence="8 19" id="KW-0732">Signal</keyword>
<evidence type="ECO:0000313" key="23">
    <source>
        <dbReference type="Proteomes" id="UP001428341"/>
    </source>
</evidence>
<feature type="active site" description="Proton acceptor" evidence="14">
    <location>
        <position position="142"/>
    </location>
</feature>
<feature type="disulfide bond" evidence="18">
    <location>
        <begin position="198"/>
        <end position="400"/>
    </location>
</feature>
<evidence type="ECO:0000256" key="20">
    <source>
        <dbReference type="SAM" id="MobiDB-lite"/>
    </source>
</evidence>
<feature type="disulfide bond" evidence="18">
    <location>
        <begin position="277"/>
        <end position="309"/>
    </location>
</feature>
<feature type="binding site" description="axial binding residue" evidence="16">
    <location>
        <position position="270"/>
    </location>
    <ligand>
        <name>heme b</name>
        <dbReference type="ChEBI" id="CHEBI:60344"/>
    </ligand>
    <ligandPart>
        <name>Fe</name>
        <dbReference type="ChEBI" id="CHEBI:18248"/>
    </ligandPart>
</feature>
<feature type="binding site" evidence="16">
    <location>
        <position position="152"/>
    </location>
    <ligand>
        <name>Ca(2+)</name>
        <dbReference type="ChEBI" id="CHEBI:29108"/>
        <label>1</label>
    </ligand>
</feature>
<feature type="binding site" evidence="16">
    <location>
        <position position="150"/>
    </location>
    <ligand>
        <name>Ca(2+)</name>
        <dbReference type="ChEBI" id="CHEBI:29108"/>
        <label>1</label>
    </ligand>
</feature>
<evidence type="ECO:0000256" key="14">
    <source>
        <dbReference type="PIRSR" id="PIRSR600823-1"/>
    </source>
</evidence>
<dbReference type="GO" id="GO:0042744">
    <property type="term" value="P:hydrogen peroxide catabolic process"/>
    <property type="evidence" value="ECO:0007669"/>
    <property type="project" value="UniProtKB-KW"/>
</dbReference>
<keyword evidence="6 19" id="KW-0349">Heme</keyword>
<feature type="binding site" evidence="15">
    <location>
        <position position="240"/>
    </location>
    <ligand>
        <name>substrate</name>
    </ligand>
</feature>
<dbReference type="Pfam" id="PF00141">
    <property type="entry name" value="peroxidase"/>
    <property type="match status" value="1"/>
</dbReference>
<evidence type="ECO:0000256" key="5">
    <source>
        <dbReference type="ARBA" id="ARBA00022559"/>
    </source>
</evidence>
<dbReference type="GO" id="GO:0006979">
    <property type="term" value="P:response to oxidative stress"/>
    <property type="evidence" value="ECO:0007669"/>
    <property type="project" value="UniProtKB-UniRule"/>
</dbReference>
<protein>
    <recommendedName>
        <fullName evidence="3 19">Peroxidase</fullName>
        <ecNumber evidence="3 19">1.11.1.7</ecNumber>
    </recommendedName>
</protein>
<dbReference type="Gene3D" id="1.10.420.10">
    <property type="entry name" value="Peroxidase, domain 2"/>
    <property type="match status" value="1"/>
</dbReference>
<dbReference type="PANTHER" id="PTHR31517">
    <property type="match status" value="1"/>
</dbReference>
<dbReference type="EMBL" id="JBCGBO010000005">
    <property type="protein sequence ID" value="KAK9197994.1"/>
    <property type="molecule type" value="Genomic_DNA"/>
</dbReference>
<keyword evidence="13 19" id="KW-0376">Hydrogen peroxide</keyword>
<dbReference type="InterPro" id="IPR000823">
    <property type="entry name" value="Peroxidase_pln"/>
</dbReference>
<dbReference type="InterPro" id="IPR002016">
    <property type="entry name" value="Haem_peroxidase"/>
</dbReference>
<dbReference type="InterPro" id="IPR010255">
    <property type="entry name" value="Haem_peroxidase_sf"/>
</dbReference>
<dbReference type="GO" id="GO:0140825">
    <property type="term" value="F:lactoperoxidase activity"/>
    <property type="evidence" value="ECO:0007669"/>
    <property type="project" value="UniProtKB-EC"/>
</dbReference>
<comment type="cofactor">
    <cofactor evidence="16 19">
        <name>Ca(2+)</name>
        <dbReference type="ChEBI" id="CHEBI:29108"/>
    </cofactor>
    <text evidence="16 19">Binds 2 calcium ions per subunit.</text>
</comment>
<accession>A0AAP0M3M2</accession>
<dbReference type="FunFam" id="1.10.420.10:FF:000007">
    <property type="entry name" value="Peroxidase"/>
    <property type="match status" value="1"/>
</dbReference>
<feature type="disulfide bond" evidence="18">
    <location>
        <begin position="144"/>
        <end position="149"/>
    </location>
</feature>
<evidence type="ECO:0000256" key="3">
    <source>
        <dbReference type="ARBA" id="ARBA00012313"/>
    </source>
</evidence>
<keyword evidence="11 16" id="KW-0408">Iron</keyword>
<feature type="domain" description="Plant heme peroxidase family profile" evidence="21">
    <location>
        <begin position="101"/>
        <end position="404"/>
    </location>
</feature>
<comment type="cofactor">
    <cofactor evidence="16 19">
        <name>heme b</name>
        <dbReference type="ChEBI" id="CHEBI:60344"/>
    </cofactor>
    <text evidence="16 19">Binds 1 heme b (iron(II)-protoporphyrin IX) group per subunit.</text>
</comment>
<evidence type="ECO:0000256" key="16">
    <source>
        <dbReference type="PIRSR" id="PIRSR600823-3"/>
    </source>
</evidence>
<feature type="binding site" evidence="16">
    <location>
        <position position="271"/>
    </location>
    <ligand>
        <name>Ca(2+)</name>
        <dbReference type="ChEBI" id="CHEBI:29108"/>
        <label>2</label>
    </ligand>
</feature>
<evidence type="ECO:0000256" key="4">
    <source>
        <dbReference type="ARBA" id="ARBA00022525"/>
    </source>
</evidence>
<keyword evidence="7 16" id="KW-0479">Metal-binding</keyword>
<dbReference type="SUPFAM" id="SSF48113">
    <property type="entry name" value="Heme-dependent peroxidases"/>
    <property type="match status" value="1"/>
</dbReference>
<sequence>MAVLPISVIFLAFISIPYSIANPNSPNASPKPSPVASPKPSPRASPKPSPVASPKPSPLASPKPSPVASPKPSPLASPKPSPAASPNPRPLASPMPSAKPALRADYYKTTCPDFEKIVREYVHQKQTQSPSTAAGALRVFMHDCFVDGCDGSVLISSNAFNAAERDSDINLSLPGDAFDVVIKIKNALEDACPGVVSCADILTASTRNLVVMAGGPRFNVSFGRKDGLVSQAARIPGNLPTNNMTMDEILKMFASKGFSIQEYVALMGAHTIGFAHCKEFSDRLFKFAPNQPTDPELNPKYAEALKAACKNHEQNITMTAFNDVMSPGKFDNSYFRGLPRGLGLLRVDNMLVKDPRTKPLVDQYASNEVKFFADFAAAMEKLSLLEVKTDPKDGNVRRRCDAFNDA</sequence>
<dbReference type="GO" id="GO:0046872">
    <property type="term" value="F:metal ion binding"/>
    <property type="evidence" value="ECO:0007669"/>
    <property type="project" value="UniProtKB-UniRule"/>
</dbReference>
<evidence type="ECO:0000256" key="6">
    <source>
        <dbReference type="ARBA" id="ARBA00022617"/>
    </source>
</evidence>
<feature type="signal peptide" evidence="19">
    <location>
        <begin position="1"/>
        <end position="21"/>
    </location>
</feature>
<keyword evidence="10 19" id="KW-0560">Oxidoreductase</keyword>
<evidence type="ECO:0000256" key="8">
    <source>
        <dbReference type="ARBA" id="ARBA00022729"/>
    </source>
</evidence>
<feature type="compositionally biased region" description="Pro residues" evidence="20">
    <location>
        <begin position="29"/>
        <end position="93"/>
    </location>
</feature>
<evidence type="ECO:0000313" key="22">
    <source>
        <dbReference type="EMBL" id="KAK9197994.1"/>
    </source>
</evidence>
<keyword evidence="4 19" id="KW-0964">Secreted</keyword>
<comment type="similarity">
    <text evidence="19">Belongs to the peroxidase family. Classical plant (class III) peroxidase subfamily.</text>
</comment>
<dbReference type="Gene3D" id="1.10.520.10">
    <property type="match status" value="1"/>
</dbReference>
<dbReference type="PANTHER" id="PTHR31517:SF17">
    <property type="entry name" value="PEROXIDASE 6"/>
    <property type="match status" value="1"/>
</dbReference>
<evidence type="ECO:0000256" key="1">
    <source>
        <dbReference type="ARBA" id="ARBA00000189"/>
    </source>
</evidence>
<evidence type="ECO:0000256" key="19">
    <source>
        <dbReference type="RuleBase" id="RU362060"/>
    </source>
</evidence>
<evidence type="ECO:0000256" key="7">
    <source>
        <dbReference type="ARBA" id="ARBA00022723"/>
    </source>
</evidence>
<feature type="binding site" evidence="16">
    <location>
        <position position="323"/>
    </location>
    <ligand>
        <name>Ca(2+)</name>
        <dbReference type="ChEBI" id="CHEBI:29108"/>
        <label>2</label>
    </ligand>
</feature>
<evidence type="ECO:0000259" key="21">
    <source>
        <dbReference type="PROSITE" id="PS50873"/>
    </source>
</evidence>
<feature type="binding site" evidence="16">
    <location>
        <position position="164"/>
    </location>
    <ligand>
        <name>Ca(2+)</name>
        <dbReference type="ChEBI" id="CHEBI:29108"/>
        <label>1</label>
    </ligand>
</feature>
<evidence type="ECO:0000256" key="11">
    <source>
        <dbReference type="ARBA" id="ARBA00023004"/>
    </source>
</evidence>
<feature type="binding site" evidence="16">
    <location>
        <position position="146"/>
    </location>
    <ligand>
        <name>Ca(2+)</name>
        <dbReference type="ChEBI" id="CHEBI:29108"/>
        <label>1</label>
    </ligand>
</feature>
<dbReference type="PRINTS" id="PR00461">
    <property type="entry name" value="PLPEROXIDASE"/>
</dbReference>
<evidence type="ECO:0000256" key="15">
    <source>
        <dbReference type="PIRSR" id="PIRSR600823-2"/>
    </source>
</evidence>
<keyword evidence="5 19" id="KW-0575">Peroxidase</keyword>
<feature type="site" description="Transition state stabilizer" evidence="17">
    <location>
        <position position="138"/>
    </location>
</feature>
<feature type="binding site" evidence="16">
    <location>
        <position position="148"/>
    </location>
    <ligand>
        <name>Ca(2+)</name>
        <dbReference type="ChEBI" id="CHEBI:29108"/>
        <label>1</label>
    </ligand>
</feature>
<dbReference type="FunFam" id="1.10.520.10:FF:000008">
    <property type="entry name" value="Peroxidase"/>
    <property type="match status" value="1"/>
</dbReference>
<evidence type="ECO:0000256" key="2">
    <source>
        <dbReference type="ARBA" id="ARBA00002322"/>
    </source>
</evidence>
<dbReference type="AlphaFoldDB" id="A0AAP0M3M2"/>
<keyword evidence="9 16" id="KW-0106">Calcium</keyword>
<comment type="function">
    <text evidence="2">Removal of H(2)O(2), oxidation of toxic reductants, biosynthesis and degradation of lignin, suberization, auxin catabolism, response to environmental stresses such as wounding, pathogen attack and oxidative stress. These functions might be dependent on each isozyme/isoform in each plant tissue.</text>
</comment>
<comment type="catalytic activity">
    <reaction evidence="1 19">
        <text>2 a phenolic donor + H2O2 = 2 a phenolic radical donor + 2 H2O</text>
        <dbReference type="Rhea" id="RHEA:56136"/>
        <dbReference type="ChEBI" id="CHEBI:15377"/>
        <dbReference type="ChEBI" id="CHEBI:16240"/>
        <dbReference type="ChEBI" id="CHEBI:139520"/>
        <dbReference type="ChEBI" id="CHEBI:139521"/>
        <dbReference type="EC" id="1.11.1.7"/>
    </reaction>
</comment>